<dbReference type="GO" id="GO:0005886">
    <property type="term" value="C:plasma membrane"/>
    <property type="evidence" value="ECO:0007669"/>
    <property type="project" value="UniProtKB-SubCell"/>
</dbReference>
<dbReference type="CDD" id="cd07984">
    <property type="entry name" value="LPLAT_LABLAT-like"/>
    <property type="match status" value="1"/>
</dbReference>
<proteinExistence type="inferred from homology"/>
<dbReference type="NCBIfam" id="TIGR02207">
    <property type="entry name" value="lipid_A_htrB"/>
    <property type="match status" value="1"/>
</dbReference>
<dbReference type="InterPro" id="IPR007507">
    <property type="entry name" value="Glycos_transf_N"/>
</dbReference>
<dbReference type="Pfam" id="PF04413">
    <property type="entry name" value="Glycos_transf_N"/>
    <property type="match status" value="1"/>
</dbReference>
<dbReference type="Pfam" id="PF03279">
    <property type="entry name" value="Lip_A_acyltrans"/>
    <property type="match status" value="1"/>
</dbReference>
<protein>
    <submittedName>
        <fullName evidence="12">Lipid A biosynthesis lauroyl acyltransferase</fullName>
        <ecNumber evidence="12">2.3.1.241</ecNumber>
    </submittedName>
</protein>
<dbReference type="SUPFAM" id="SSF53756">
    <property type="entry name" value="UDP-Glycosyltransferase/glycogen phosphorylase"/>
    <property type="match status" value="1"/>
</dbReference>
<keyword evidence="6" id="KW-0448">Lipopolysaccharide biosynthesis</keyword>
<evidence type="ECO:0000256" key="3">
    <source>
        <dbReference type="ARBA" id="ARBA00022519"/>
    </source>
</evidence>
<dbReference type="PANTHER" id="PTHR42755">
    <property type="entry name" value="3-DEOXY-MANNO-OCTULOSONATE CYTIDYLYLTRANSFERASE"/>
    <property type="match status" value="1"/>
</dbReference>
<keyword evidence="5 10" id="KW-0812">Transmembrane</keyword>
<dbReference type="HAMAP" id="MF_01942">
    <property type="entry name" value="Lipid_A_LpxL_LpxP"/>
    <property type="match status" value="1"/>
</dbReference>
<dbReference type="EMBL" id="UOFY01000047">
    <property type="protein sequence ID" value="VAX10275.1"/>
    <property type="molecule type" value="Genomic_DNA"/>
</dbReference>
<accession>A0A3B1BV95</accession>
<evidence type="ECO:0000256" key="5">
    <source>
        <dbReference type="ARBA" id="ARBA00022692"/>
    </source>
</evidence>
<evidence type="ECO:0000256" key="9">
    <source>
        <dbReference type="ARBA" id="ARBA00023315"/>
    </source>
</evidence>
<dbReference type="Gene3D" id="3.40.50.2000">
    <property type="entry name" value="Glycogen Phosphorylase B"/>
    <property type="match status" value="1"/>
</dbReference>
<evidence type="ECO:0000256" key="10">
    <source>
        <dbReference type="SAM" id="Phobius"/>
    </source>
</evidence>
<dbReference type="GO" id="GO:0008913">
    <property type="term" value="F:Kdo2-lipid IVA acyltransferase activity"/>
    <property type="evidence" value="ECO:0007669"/>
    <property type="project" value="UniProtKB-EC"/>
</dbReference>
<evidence type="ECO:0000259" key="11">
    <source>
        <dbReference type="Pfam" id="PF04413"/>
    </source>
</evidence>
<evidence type="ECO:0000256" key="4">
    <source>
        <dbReference type="ARBA" id="ARBA00022679"/>
    </source>
</evidence>
<evidence type="ECO:0000256" key="1">
    <source>
        <dbReference type="ARBA" id="ARBA00004533"/>
    </source>
</evidence>
<dbReference type="GO" id="GO:0009245">
    <property type="term" value="P:lipid A biosynthetic process"/>
    <property type="evidence" value="ECO:0007669"/>
    <property type="project" value="InterPro"/>
</dbReference>
<dbReference type="InterPro" id="IPR039901">
    <property type="entry name" value="Kdotransferase"/>
</dbReference>
<dbReference type="InterPro" id="IPR011920">
    <property type="entry name" value="Lipid_A_LpxL_LpxP"/>
</dbReference>
<reference evidence="12" key="1">
    <citation type="submission" date="2018-06" db="EMBL/GenBank/DDBJ databases">
        <authorList>
            <person name="Zhirakovskaya E."/>
        </authorList>
    </citation>
    <scope>NUCLEOTIDE SEQUENCE</scope>
</reference>
<dbReference type="EC" id="2.3.1.241" evidence="12"/>
<dbReference type="AlphaFoldDB" id="A0A3B1BV95"/>
<sequence length="726" mass="82071">MSQKTTFPIKKFLAPRYWPTWLGLGILRLCSFLPLPILHAFGNVLGTLIYYLPISQRRIALINIHLCFPELTPKQQHQRVRANLRSVAIALFESSLAWWASNARLKTLHRIEGLEHLRRAQTTGKGILLLGGHYTTLELGGRLISRYVHGVGIYKPAHNKLFEAVMAHTRKKTFADLIPSKNMRKIIRALKQGKTCWYAPDQDFGRQGTVFAPFMGVPAASLTISARIAQLSGAIVLPFSSRRLPGNQGYAITLQEPLENFPSGDDLADATRVNQAIEEGVRLAPEQYLWVHRRFKTRPFAQPQLYPLRRDKRLRRYSQLLALLTLPALLYTRWMAWQCKDKYYLPQRLGLSIKPQNKPLIWIHAASVGEVNAVLPLVKLMLEKNPALNIYLTTTTPTGQVTAQDKMPNAVTCGYLPLDLWWSVRHFLQAIKPACALIVETEIWPNLFEACFQYGVPLTVINGRLSARTLNTRPWIRALYCKAMENTHAVLARSKEDAQGFVSLSVAEERVKVIGNIKYSASTENRCPPIQLDRPYVLAASTRESEETMIARQWLAHRQNNYLLVIVPRHPKRLNEMVQDLSSFSAKIAIRSKNESITAETQIYIADTFGELPGFIAGSEFVIMGGGFANKGGQNILEVAQQGKAVIFGNHMDNFRDEVQLFLQQQAGVCAGDEQALGVLIQEWMENAEIPRQIGENAHKLSRENSKIAQHYLQEISELYPQLFPS</sequence>
<keyword evidence="4 12" id="KW-0808">Transferase</keyword>
<evidence type="ECO:0000256" key="8">
    <source>
        <dbReference type="ARBA" id="ARBA00023136"/>
    </source>
</evidence>
<dbReference type="InterPro" id="IPR004960">
    <property type="entry name" value="LipA_acyltrans"/>
</dbReference>
<evidence type="ECO:0000256" key="7">
    <source>
        <dbReference type="ARBA" id="ARBA00022989"/>
    </source>
</evidence>
<feature type="transmembrane region" description="Helical" evidence="10">
    <location>
        <begin position="26"/>
        <end position="52"/>
    </location>
</feature>
<dbReference type="PANTHER" id="PTHR42755:SF1">
    <property type="entry name" value="3-DEOXY-D-MANNO-OCTULOSONIC ACID TRANSFERASE, MITOCHONDRIAL-RELATED"/>
    <property type="match status" value="1"/>
</dbReference>
<gene>
    <name evidence="12" type="ORF">MNBD_GAMMA25-49</name>
</gene>
<dbReference type="GO" id="GO:0009103">
    <property type="term" value="P:lipopolysaccharide biosynthetic process"/>
    <property type="evidence" value="ECO:0007669"/>
    <property type="project" value="UniProtKB-KW"/>
</dbReference>
<name>A0A3B1BV95_9ZZZZ</name>
<evidence type="ECO:0000313" key="12">
    <source>
        <dbReference type="EMBL" id="VAX10275.1"/>
    </source>
</evidence>
<comment type="subcellular location">
    <subcellularLocation>
        <location evidence="1">Cell inner membrane</location>
    </subcellularLocation>
</comment>
<keyword evidence="8 10" id="KW-0472">Membrane</keyword>
<feature type="domain" description="3-deoxy-D-manno-octulosonic-acid transferase N-terminal" evidence="11">
    <location>
        <begin position="345"/>
        <end position="520"/>
    </location>
</feature>
<organism evidence="12">
    <name type="scientific">hydrothermal vent metagenome</name>
    <dbReference type="NCBI Taxonomy" id="652676"/>
    <lineage>
        <taxon>unclassified sequences</taxon>
        <taxon>metagenomes</taxon>
        <taxon>ecological metagenomes</taxon>
    </lineage>
</organism>
<dbReference type="Gene3D" id="3.40.50.11720">
    <property type="entry name" value="3-Deoxy-D-manno-octulosonic-acid transferase, N-terminal domain"/>
    <property type="match status" value="1"/>
</dbReference>
<keyword evidence="3" id="KW-0997">Cell inner membrane</keyword>
<evidence type="ECO:0000256" key="2">
    <source>
        <dbReference type="ARBA" id="ARBA00022475"/>
    </source>
</evidence>
<keyword evidence="7 10" id="KW-1133">Transmembrane helix</keyword>
<keyword evidence="9 12" id="KW-0012">Acyltransferase</keyword>
<keyword evidence="2" id="KW-1003">Cell membrane</keyword>
<evidence type="ECO:0000256" key="6">
    <source>
        <dbReference type="ARBA" id="ARBA00022985"/>
    </source>
</evidence>
<dbReference type="InterPro" id="IPR038107">
    <property type="entry name" value="Glycos_transf_N_sf"/>
</dbReference>